<sequence length="258" mass="29713">MSRVNMLLTEIALSLLGNTFYNIDGKPVNDLASLYKLDENEQNVDPNKKDLREVLGIYSHEKPTKSTQQKISESDDDVIPVETPPNIIILDDDEDEDDYDTGSSEFASSQKDEKGTPNHPPALLKLEISTVSADQTVTIDSDEEMEESTTSPQYLSEDLIERLNYFDNEVKLEYEKILKNSEQQKTDYLATNRHLLTILKLTEQDLLERFHMHQHQQLYNEMNTLMQFIRIVKSNDPKNHEVILNVGKDILVAKKRML</sequence>
<evidence type="ECO:0000313" key="3">
    <source>
        <dbReference type="Proteomes" id="UP000594454"/>
    </source>
</evidence>
<feature type="compositionally biased region" description="Acidic residues" evidence="1">
    <location>
        <begin position="90"/>
        <end position="100"/>
    </location>
</feature>
<dbReference type="InParanoid" id="A0A7R8YXZ0"/>
<gene>
    <name evidence="2" type="ORF">HERILL_LOCUS9052</name>
</gene>
<reference evidence="2 3" key="1">
    <citation type="submission" date="2020-11" db="EMBL/GenBank/DDBJ databases">
        <authorList>
            <person name="Wallbank WR R."/>
            <person name="Pardo Diaz C."/>
            <person name="Kozak K."/>
            <person name="Martin S."/>
            <person name="Jiggins C."/>
            <person name="Moest M."/>
            <person name="Warren A I."/>
            <person name="Generalovic N T."/>
            <person name="Byers J.R.P. K."/>
            <person name="Montejo-Kovacevich G."/>
            <person name="Yen C E."/>
        </authorList>
    </citation>
    <scope>NUCLEOTIDE SEQUENCE [LARGE SCALE GENOMIC DNA]</scope>
</reference>
<dbReference type="Proteomes" id="UP000594454">
    <property type="component" value="Chromosome 3"/>
</dbReference>
<proteinExistence type="predicted"/>
<evidence type="ECO:0000256" key="1">
    <source>
        <dbReference type="SAM" id="MobiDB-lite"/>
    </source>
</evidence>
<organism evidence="2 3">
    <name type="scientific">Hermetia illucens</name>
    <name type="common">Black soldier fly</name>
    <dbReference type="NCBI Taxonomy" id="343691"/>
    <lineage>
        <taxon>Eukaryota</taxon>
        <taxon>Metazoa</taxon>
        <taxon>Ecdysozoa</taxon>
        <taxon>Arthropoda</taxon>
        <taxon>Hexapoda</taxon>
        <taxon>Insecta</taxon>
        <taxon>Pterygota</taxon>
        <taxon>Neoptera</taxon>
        <taxon>Endopterygota</taxon>
        <taxon>Diptera</taxon>
        <taxon>Brachycera</taxon>
        <taxon>Stratiomyomorpha</taxon>
        <taxon>Stratiomyidae</taxon>
        <taxon>Hermetiinae</taxon>
        <taxon>Hermetia</taxon>
    </lineage>
</organism>
<evidence type="ECO:0000313" key="2">
    <source>
        <dbReference type="EMBL" id="CAD7086265.1"/>
    </source>
</evidence>
<dbReference type="EMBL" id="LR899011">
    <property type="protein sequence ID" value="CAD7086265.1"/>
    <property type="molecule type" value="Genomic_DNA"/>
</dbReference>
<dbReference type="AlphaFoldDB" id="A0A7R8YXZ0"/>
<name>A0A7R8YXZ0_HERIL</name>
<protein>
    <submittedName>
        <fullName evidence="2">Uncharacterized protein</fullName>
    </submittedName>
</protein>
<feature type="region of interest" description="Disordered" evidence="1">
    <location>
        <begin position="58"/>
        <end position="121"/>
    </location>
</feature>
<keyword evidence="3" id="KW-1185">Reference proteome</keyword>
<accession>A0A7R8YXZ0</accession>